<evidence type="ECO:0000259" key="1">
    <source>
        <dbReference type="PROSITE" id="PS51977"/>
    </source>
</evidence>
<accession>A0A815JAN4</accession>
<dbReference type="InterPro" id="IPR036930">
    <property type="entry name" value="WGR_dom_sf"/>
</dbReference>
<dbReference type="EMBL" id="CAJNOH010004679">
    <property type="protein sequence ID" value="CAF1376853.1"/>
    <property type="molecule type" value="Genomic_DNA"/>
</dbReference>
<gene>
    <name evidence="3" type="ORF">JXQ802_LOCUS49777</name>
    <name evidence="2" type="ORF">PYM288_LOCUS33649</name>
</gene>
<proteinExistence type="predicted"/>
<evidence type="ECO:0000313" key="4">
    <source>
        <dbReference type="Proteomes" id="UP000663854"/>
    </source>
</evidence>
<protein>
    <recommendedName>
        <fullName evidence="1">WGR domain-containing protein</fullName>
    </recommendedName>
</protein>
<dbReference type="PROSITE" id="PS51977">
    <property type="entry name" value="WGR"/>
    <property type="match status" value="1"/>
</dbReference>
<feature type="domain" description="WGR" evidence="1">
    <location>
        <begin position="50"/>
        <end position="96"/>
    </location>
</feature>
<evidence type="ECO:0000313" key="2">
    <source>
        <dbReference type="EMBL" id="CAF1376853.1"/>
    </source>
</evidence>
<comment type="caution">
    <text evidence="2">The sequence shown here is derived from an EMBL/GenBank/DDBJ whole genome shotgun (WGS) entry which is preliminary data.</text>
</comment>
<dbReference type="Proteomes" id="UP000663870">
    <property type="component" value="Unassembled WGS sequence"/>
</dbReference>
<dbReference type="Proteomes" id="UP000663854">
    <property type="component" value="Unassembled WGS sequence"/>
</dbReference>
<keyword evidence="5" id="KW-1185">Reference proteome</keyword>
<dbReference type="EMBL" id="CAJNOL010006126">
    <property type="protein sequence ID" value="CAF1614323.1"/>
    <property type="molecule type" value="Genomic_DNA"/>
</dbReference>
<dbReference type="AlphaFoldDB" id="A0A815JAN4"/>
<organism evidence="2 4">
    <name type="scientific">Rotaria sordida</name>
    <dbReference type="NCBI Taxonomy" id="392033"/>
    <lineage>
        <taxon>Eukaryota</taxon>
        <taxon>Metazoa</taxon>
        <taxon>Spiralia</taxon>
        <taxon>Gnathifera</taxon>
        <taxon>Rotifera</taxon>
        <taxon>Eurotatoria</taxon>
        <taxon>Bdelloidea</taxon>
        <taxon>Philodinida</taxon>
        <taxon>Philodinidae</taxon>
        <taxon>Rotaria</taxon>
    </lineage>
</organism>
<reference evidence="2" key="1">
    <citation type="submission" date="2021-02" db="EMBL/GenBank/DDBJ databases">
        <authorList>
            <person name="Nowell W R."/>
        </authorList>
    </citation>
    <scope>NUCLEOTIDE SEQUENCE</scope>
</reference>
<evidence type="ECO:0000313" key="3">
    <source>
        <dbReference type="EMBL" id="CAF1614323.1"/>
    </source>
</evidence>
<dbReference type="InterPro" id="IPR008893">
    <property type="entry name" value="WGR_domain"/>
</dbReference>
<name>A0A815JAN4_9BILA</name>
<sequence length="96" mass="10791">MVHNIILDEPVKRKLERLEKIFGIGNIGSLFDNGSDDEVAVDPDSGLKDTCHVLKGTETSEIFTAVLGLVDITRGTNSYYKLQLLQSDNGRQWFFF</sequence>
<dbReference type="SUPFAM" id="SSF142921">
    <property type="entry name" value="WGR domain-like"/>
    <property type="match status" value="1"/>
</dbReference>
<evidence type="ECO:0000313" key="5">
    <source>
        <dbReference type="Proteomes" id="UP000663870"/>
    </source>
</evidence>